<evidence type="ECO:0008006" key="9">
    <source>
        <dbReference type="Google" id="ProtNLM"/>
    </source>
</evidence>
<protein>
    <recommendedName>
        <fullName evidence="9">DUF86 domain-containing protein</fullName>
    </recommendedName>
</protein>
<dbReference type="PATRIC" id="fig|294671.3.peg.222"/>
<keyword evidence="5" id="KW-0378">Hydrolase</keyword>
<name>A0A126QYA3_METOL</name>
<dbReference type="KEGG" id="mol:YLM1_0222"/>
<evidence type="ECO:0000256" key="5">
    <source>
        <dbReference type="ARBA" id="ARBA00022801"/>
    </source>
</evidence>
<keyword evidence="3" id="KW-0540">Nuclease</keyword>
<dbReference type="PANTHER" id="PTHR34139:SF1">
    <property type="entry name" value="RNASE MJ1380-RELATED"/>
    <property type="match status" value="1"/>
</dbReference>
<dbReference type="STRING" id="294671.YLM1_0222"/>
<reference evidence="7 8" key="1">
    <citation type="journal article" date="2016" name="Genome Announc.">
        <title>Draft Genome Sequence of the Rumen Methanogen Methanobrevibacter olleyae YLM1.</title>
        <authorList>
            <person name="Kelly W.J."/>
            <person name="Li D."/>
            <person name="Lambie S.C."/>
            <person name="Cox F."/>
            <person name="Attwood G.T."/>
            <person name="Altermann E."/>
            <person name="Leahy S.C."/>
        </authorList>
    </citation>
    <scope>NUCLEOTIDE SEQUENCE [LARGE SCALE GENOMIC DNA]</scope>
    <source>
        <strain evidence="7 8">YLM1</strain>
    </source>
</reference>
<evidence type="ECO:0000256" key="1">
    <source>
        <dbReference type="ARBA" id="ARBA00022553"/>
    </source>
</evidence>
<gene>
    <name evidence="7" type="ORF">YLM1_0222</name>
</gene>
<sequence length="113" mass="13354">MNEKDKKTVESIIFYCNRMQAHVNRFGDDKGIYLSDIQFQDACSSVIINIGEFVGRLSDEFKSEYPDIPWSKIICMRNIHAHNYESVIDEIIWETIQEDIPYLKQYLENVLNE</sequence>
<dbReference type="InterPro" id="IPR037038">
    <property type="entry name" value="HepT-like_sf"/>
</dbReference>
<evidence type="ECO:0000313" key="7">
    <source>
        <dbReference type="EMBL" id="AMK14782.1"/>
    </source>
</evidence>
<evidence type="ECO:0000313" key="8">
    <source>
        <dbReference type="Proteomes" id="UP000066376"/>
    </source>
</evidence>
<organism evidence="7 8">
    <name type="scientific">Methanobrevibacter olleyae</name>
    <dbReference type="NCBI Taxonomy" id="294671"/>
    <lineage>
        <taxon>Archaea</taxon>
        <taxon>Methanobacteriati</taxon>
        <taxon>Methanobacteriota</taxon>
        <taxon>Methanomada group</taxon>
        <taxon>Methanobacteria</taxon>
        <taxon>Methanobacteriales</taxon>
        <taxon>Methanobacteriaceae</taxon>
        <taxon>Methanobrevibacter</taxon>
    </lineage>
</organism>
<evidence type="ECO:0000256" key="2">
    <source>
        <dbReference type="ARBA" id="ARBA00022649"/>
    </source>
</evidence>
<dbReference type="InterPro" id="IPR008201">
    <property type="entry name" value="HepT-like"/>
</dbReference>
<proteinExistence type="inferred from homology"/>
<dbReference type="AlphaFoldDB" id="A0A126QYA3"/>
<comment type="similarity">
    <text evidence="6">Belongs to the HepT RNase toxin family.</text>
</comment>
<dbReference type="GeneID" id="28488518"/>
<dbReference type="GO" id="GO:0110001">
    <property type="term" value="C:toxin-antitoxin complex"/>
    <property type="evidence" value="ECO:0007669"/>
    <property type="project" value="InterPro"/>
</dbReference>
<dbReference type="InterPro" id="IPR051813">
    <property type="entry name" value="HepT_RNase_toxin"/>
</dbReference>
<dbReference type="Proteomes" id="UP000066376">
    <property type="component" value="Chromosome"/>
</dbReference>
<keyword evidence="2" id="KW-1277">Toxin-antitoxin system</keyword>
<dbReference type="RefSeq" id="WP_067145484.1">
    <property type="nucleotide sequence ID" value="NZ_CP014265.1"/>
</dbReference>
<dbReference type="Gene3D" id="1.20.120.580">
    <property type="entry name" value="bsu32300-like"/>
    <property type="match status" value="1"/>
</dbReference>
<keyword evidence="4" id="KW-0547">Nucleotide-binding</keyword>
<evidence type="ECO:0000256" key="6">
    <source>
        <dbReference type="ARBA" id="ARBA00024207"/>
    </source>
</evidence>
<evidence type="ECO:0000256" key="4">
    <source>
        <dbReference type="ARBA" id="ARBA00022741"/>
    </source>
</evidence>
<dbReference type="EMBL" id="CP014265">
    <property type="protein sequence ID" value="AMK14782.1"/>
    <property type="molecule type" value="Genomic_DNA"/>
</dbReference>
<keyword evidence="1" id="KW-0597">Phosphoprotein</keyword>
<dbReference type="GO" id="GO:0016787">
    <property type="term" value="F:hydrolase activity"/>
    <property type="evidence" value="ECO:0007669"/>
    <property type="project" value="UniProtKB-KW"/>
</dbReference>
<accession>A0A126QYA3</accession>
<dbReference type="Pfam" id="PF01934">
    <property type="entry name" value="HepT-like"/>
    <property type="match status" value="1"/>
</dbReference>
<reference evidence="8" key="2">
    <citation type="submission" date="2016-02" db="EMBL/GenBank/DDBJ databases">
        <title>The draft genome sequence of the rumen methanogen Methanobrevibacter olleyae YLM1.</title>
        <authorList>
            <consortium name="New Zealand Agricultural Greenhouse Gas Research Centre/Pastoral Greenhouse Gas Research Consortium"/>
            <person name="Kelly W.J."/>
            <person name="Li D."/>
            <person name="Lambie S.C."/>
            <person name="Attwood G.T."/>
            <person name="Altermann E."/>
            <person name="Leahy S.C."/>
        </authorList>
    </citation>
    <scope>NUCLEOTIDE SEQUENCE [LARGE SCALE GENOMIC DNA]</scope>
    <source>
        <strain evidence="8">YLM1</strain>
    </source>
</reference>
<dbReference type="GO" id="GO:0000166">
    <property type="term" value="F:nucleotide binding"/>
    <property type="evidence" value="ECO:0007669"/>
    <property type="project" value="UniProtKB-KW"/>
</dbReference>
<evidence type="ECO:0000256" key="3">
    <source>
        <dbReference type="ARBA" id="ARBA00022722"/>
    </source>
</evidence>
<dbReference type="PANTHER" id="PTHR34139">
    <property type="entry name" value="UPF0331 PROTEIN MJ0127"/>
    <property type="match status" value="1"/>
</dbReference>
<dbReference type="GO" id="GO:0004540">
    <property type="term" value="F:RNA nuclease activity"/>
    <property type="evidence" value="ECO:0007669"/>
    <property type="project" value="InterPro"/>
</dbReference>
<keyword evidence="8" id="KW-1185">Reference proteome</keyword>